<dbReference type="OrthoDB" id="9800631at2"/>
<dbReference type="InterPro" id="IPR023393">
    <property type="entry name" value="START-like_dom_sf"/>
</dbReference>
<protein>
    <submittedName>
        <fullName evidence="3">Uncharacterized conserved protein YndB, AHSA1/START domain</fullName>
    </submittedName>
</protein>
<gene>
    <name evidence="3" type="ORF">SAMN04487911_11734</name>
</gene>
<evidence type="ECO:0000313" key="3">
    <source>
        <dbReference type="EMBL" id="SHJ32236.1"/>
    </source>
</evidence>
<comment type="similarity">
    <text evidence="1">Belongs to the AHA1 family.</text>
</comment>
<organism evidence="3 4">
    <name type="scientific">Arenibacter nanhaiticus</name>
    <dbReference type="NCBI Taxonomy" id="558155"/>
    <lineage>
        <taxon>Bacteria</taxon>
        <taxon>Pseudomonadati</taxon>
        <taxon>Bacteroidota</taxon>
        <taxon>Flavobacteriia</taxon>
        <taxon>Flavobacteriales</taxon>
        <taxon>Flavobacteriaceae</taxon>
        <taxon>Arenibacter</taxon>
    </lineage>
</organism>
<evidence type="ECO:0000313" key="4">
    <source>
        <dbReference type="Proteomes" id="UP000184231"/>
    </source>
</evidence>
<name>A0A1M6ID31_9FLAO</name>
<reference evidence="3 4" key="1">
    <citation type="submission" date="2016-11" db="EMBL/GenBank/DDBJ databases">
        <authorList>
            <person name="Jaros S."/>
            <person name="Januszkiewicz K."/>
            <person name="Wedrychowicz H."/>
        </authorList>
    </citation>
    <scope>NUCLEOTIDE SEQUENCE [LARGE SCALE GENOMIC DNA]</scope>
    <source>
        <strain evidence="3 4">CGMCC 1.8863</strain>
    </source>
</reference>
<accession>A0A1M6ID31</accession>
<dbReference type="Proteomes" id="UP000184231">
    <property type="component" value="Unassembled WGS sequence"/>
</dbReference>
<dbReference type="STRING" id="558155.SAMN04487911_11734"/>
<dbReference type="Gene3D" id="3.30.530.20">
    <property type="match status" value="1"/>
</dbReference>
<dbReference type="RefSeq" id="WP_072764833.1">
    <property type="nucleotide sequence ID" value="NZ_FQYX01000017.1"/>
</dbReference>
<dbReference type="AlphaFoldDB" id="A0A1M6ID31"/>
<feature type="domain" description="Activator of Hsp90 ATPase homologue 1/2-like C-terminal" evidence="2">
    <location>
        <begin position="14"/>
        <end position="144"/>
    </location>
</feature>
<evidence type="ECO:0000259" key="2">
    <source>
        <dbReference type="Pfam" id="PF08327"/>
    </source>
</evidence>
<dbReference type="CDD" id="cd07814">
    <property type="entry name" value="SRPBCC_CalC_Aha1-like"/>
    <property type="match status" value="1"/>
</dbReference>
<sequence>MAFESFTKKIYIKTALEKLYWCWGTPQGITSWFLRDARYTAQEGQTVRGASDKIEAGDHYRWEWHNWDGEETGEVLHANGKDAIAFTFVNVCRLTISIEKQDDYVLLTLHQDQIPTDDKSKLHIHYGCSNGWTFWLTNLKAYLEHGILLNETTINLRNVPMAELEFVNI</sequence>
<dbReference type="InterPro" id="IPR013538">
    <property type="entry name" value="ASHA1/2-like_C"/>
</dbReference>
<keyword evidence="4" id="KW-1185">Reference proteome</keyword>
<dbReference type="EMBL" id="FQYX01000017">
    <property type="protein sequence ID" value="SHJ32236.1"/>
    <property type="molecule type" value="Genomic_DNA"/>
</dbReference>
<proteinExistence type="inferred from homology"/>
<dbReference type="Pfam" id="PF08327">
    <property type="entry name" value="AHSA1"/>
    <property type="match status" value="1"/>
</dbReference>
<evidence type="ECO:0000256" key="1">
    <source>
        <dbReference type="ARBA" id="ARBA00006817"/>
    </source>
</evidence>
<dbReference type="SUPFAM" id="SSF55961">
    <property type="entry name" value="Bet v1-like"/>
    <property type="match status" value="1"/>
</dbReference>